<feature type="transmembrane region" description="Helical" evidence="1">
    <location>
        <begin position="37"/>
        <end position="55"/>
    </location>
</feature>
<feature type="transmembrane region" description="Helical" evidence="1">
    <location>
        <begin position="6"/>
        <end position="25"/>
    </location>
</feature>
<dbReference type="Proteomes" id="UP000032305">
    <property type="component" value="Unassembled WGS sequence"/>
</dbReference>
<feature type="transmembrane region" description="Helical" evidence="1">
    <location>
        <begin position="61"/>
        <end position="80"/>
    </location>
</feature>
<reference evidence="2 3" key="1">
    <citation type="submission" date="2014-11" db="EMBL/GenBank/DDBJ databases">
        <title>Whole genome shotgun sequence of Sphingomonas parapaucimobilis NBRC 15100.</title>
        <authorList>
            <person name="Katano-Makiyama Y."/>
            <person name="Hosoyama A."/>
            <person name="Hashimoto M."/>
            <person name="Hosoyama Y."/>
            <person name="Noguchi M."/>
            <person name="Numata M."/>
            <person name="Tsuchikane K."/>
            <person name="Hirakata S."/>
            <person name="Uohara A."/>
            <person name="Shimodaira J."/>
            <person name="Ohji S."/>
            <person name="Ichikawa N."/>
            <person name="Kimura A."/>
            <person name="Yamazoe A."/>
            <person name="Fujita N."/>
        </authorList>
    </citation>
    <scope>NUCLEOTIDE SEQUENCE [LARGE SCALE GENOMIC DNA]</scope>
    <source>
        <strain evidence="2 3">NBRC 15100</strain>
    </source>
</reference>
<organism evidence="2 3">
    <name type="scientific">Sphingomonas parapaucimobilis NBRC 15100</name>
    <dbReference type="NCBI Taxonomy" id="1219049"/>
    <lineage>
        <taxon>Bacteria</taxon>
        <taxon>Pseudomonadati</taxon>
        <taxon>Pseudomonadota</taxon>
        <taxon>Alphaproteobacteria</taxon>
        <taxon>Sphingomonadales</taxon>
        <taxon>Sphingomonadaceae</taxon>
        <taxon>Sphingomonas</taxon>
    </lineage>
</organism>
<keyword evidence="1" id="KW-0472">Membrane</keyword>
<comment type="caution">
    <text evidence="2">The sequence shown here is derived from an EMBL/GenBank/DDBJ whole genome shotgun (WGS) entry which is preliminary data.</text>
</comment>
<evidence type="ECO:0000313" key="2">
    <source>
        <dbReference type="EMBL" id="GAM01730.1"/>
    </source>
</evidence>
<evidence type="ECO:0000256" key="1">
    <source>
        <dbReference type="SAM" id="Phobius"/>
    </source>
</evidence>
<evidence type="ECO:0000313" key="3">
    <source>
        <dbReference type="Proteomes" id="UP000032305"/>
    </source>
</evidence>
<sequence length="106" mass="11692">MIWDLVNSLGRLLLTVVVVILITRLRHLLNALERSGLGFAGAGSFLTIPVIWQSHGSPFEGWATTLLTYGALMAWVGFGWRKLRHDQRNAQAVADASAHLQSRGKI</sequence>
<dbReference type="AlphaFoldDB" id="A0A0A1W8F5"/>
<keyword evidence="1" id="KW-0812">Transmembrane</keyword>
<dbReference type="OrthoDB" id="10013137at2"/>
<keyword evidence="1" id="KW-1133">Transmembrane helix</keyword>
<dbReference type="EMBL" id="BBPI01000068">
    <property type="protein sequence ID" value="GAM01730.1"/>
    <property type="molecule type" value="Genomic_DNA"/>
</dbReference>
<dbReference type="RefSeq" id="WP_042488907.1">
    <property type="nucleotide sequence ID" value="NZ_BBPI01000068.1"/>
</dbReference>
<protein>
    <submittedName>
        <fullName evidence="2">Uncharacterized protein</fullName>
    </submittedName>
</protein>
<accession>A0A0A1W8F5</accession>
<name>A0A0A1W8F5_9SPHN</name>
<gene>
    <name evidence="2" type="ORF">SP5_068_00980</name>
</gene>
<keyword evidence="3" id="KW-1185">Reference proteome</keyword>
<proteinExistence type="predicted"/>